<name>A0A5N5IC64_9ROSA</name>
<evidence type="ECO:0000313" key="1">
    <source>
        <dbReference type="EMBL" id="KAB2636703.1"/>
    </source>
</evidence>
<comment type="caution">
    <text evidence="1">The sequence shown here is derived from an EMBL/GenBank/DDBJ whole genome shotgun (WGS) entry which is preliminary data.</text>
</comment>
<keyword evidence="2" id="KW-1185">Reference proteome</keyword>
<dbReference type="AlphaFoldDB" id="A0A5N5IC64"/>
<reference evidence="1 2" key="1">
    <citation type="submission" date="2019-09" db="EMBL/GenBank/DDBJ databases">
        <authorList>
            <person name="Ou C."/>
        </authorList>
    </citation>
    <scope>NUCLEOTIDE SEQUENCE [LARGE SCALE GENOMIC DNA]</scope>
    <source>
        <strain evidence="1">S2</strain>
        <tissue evidence="1">Leaf</tissue>
    </source>
</reference>
<proteinExistence type="predicted"/>
<reference evidence="1 2" key="3">
    <citation type="submission" date="2019-11" db="EMBL/GenBank/DDBJ databases">
        <title>A de novo genome assembly of a pear dwarfing rootstock.</title>
        <authorList>
            <person name="Wang F."/>
            <person name="Wang J."/>
            <person name="Li S."/>
            <person name="Zhang Y."/>
            <person name="Fang M."/>
            <person name="Ma L."/>
            <person name="Zhao Y."/>
            <person name="Jiang S."/>
        </authorList>
    </citation>
    <scope>NUCLEOTIDE SEQUENCE [LARGE SCALE GENOMIC DNA]</scope>
    <source>
        <strain evidence="1">S2</strain>
        <tissue evidence="1">Leaf</tissue>
    </source>
</reference>
<gene>
    <name evidence="1" type="ORF">D8674_027237</name>
</gene>
<accession>A0A5N5IC64</accession>
<dbReference type="Proteomes" id="UP000327157">
    <property type="component" value="Chromosome 5"/>
</dbReference>
<dbReference type="OrthoDB" id="1545244at2759"/>
<reference evidence="2" key="2">
    <citation type="submission" date="2019-10" db="EMBL/GenBank/DDBJ databases">
        <title>A de novo genome assembly of a pear dwarfing rootstock.</title>
        <authorList>
            <person name="Wang F."/>
            <person name="Wang J."/>
            <person name="Li S."/>
            <person name="Zhang Y."/>
            <person name="Fang M."/>
            <person name="Ma L."/>
            <person name="Zhao Y."/>
            <person name="Jiang S."/>
        </authorList>
    </citation>
    <scope>NUCLEOTIDE SEQUENCE [LARGE SCALE GENOMIC DNA]</scope>
</reference>
<dbReference type="EMBL" id="SMOL01000004">
    <property type="protein sequence ID" value="KAB2636703.1"/>
    <property type="molecule type" value="Genomic_DNA"/>
</dbReference>
<organism evidence="1 2">
    <name type="scientific">Pyrus ussuriensis x Pyrus communis</name>
    <dbReference type="NCBI Taxonomy" id="2448454"/>
    <lineage>
        <taxon>Eukaryota</taxon>
        <taxon>Viridiplantae</taxon>
        <taxon>Streptophyta</taxon>
        <taxon>Embryophyta</taxon>
        <taxon>Tracheophyta</taxon>
        <taxon>Spermatophyta</taxon>
        <taxon>Magnoliopsida</taxon>
        <taxon>eudicotyledons</taxon>
        <taxon>Gunneridae</taxon>
        <taxon>Pentapetalae</taxon>
        <taxon>rosids</taxon>
        <taxon>fabids</taxon>
        <taxon>Rosales</taxon>
        <taxon>Rosaceae</taxon>
        <taxon>Amygdaloideae</taxon>
        <taxon>Maleae</taxon>
        <taxon>Pyrus</taxon>
    </lineage>
</organism>
<sequence length="103" mass="11217">MDGRRVGVEDLAADLDGVEDLEGTVDLVAGVVDLFAGSVDRVVGIVDLGAEFMDLFNGKVNDGSEIGHEPELRRRRHLRCKSLEQRRVEVEVGVGWVIGWEGG</sequence>
<protein>
    <submittedName>
        <fullName evidence="1">Proteoglycan 4-like</fullName>
    </submittedName>
</protein>
<evidence type="ECO:0000313" key="2">
    <source>
        <dbReference type="Proteomes" id="UP000327157"/>
    </source>
</evidence>